<dbReference type="STRING" id="871652.SAMN04515673_1105"/>
<dbReference type="AlphaFoldDB" id="A0A1I6ECQ7"/>
<dbReference type="EMBL" id="FOYI01000010">
    <property type="protein sequence ID" value="SFR15485.1"/>
    <property type="molecule type" value="Genomic_DNA"/>
</dbReference>
<sequence length="259" mass="28429">MTKQMLIYSNAVPINVEVHKNTSVRQNSGFDFAAGLAAAPLVAAEFASAARDLTIVFSKAEDGMFPFAVLGVENGTNLFVKSDGSWDGRYVPAFLRRYPFVFARSPDGSTMALCVDSDFDGLNEDGIGERLFDAEGTRTQYLDGMLGFATQYQTQFLRTMQFCKRLEELDLLEPITALVPDAGNTPKRLGGIYRIDRAKLKAIDSDTLAQMFAGDELELCYLHLQSLTNLEGLREKVLARGTTAETAESALEEVAEPVN</sequence>
<keyword evidence="2" id="KW-1185">Reference proteome</keyword>
<dbReference type="Pfam" id="PF07277">
    <property type="entry name" value="SapC"/>
    <property type="match status" value="1"/>
</dbReference>
<reference evidence="1 2" key="1">
    <citation type="submission" date="2016-10" db="EMBL/GenBank/DDBJ databases">
        <authorList>
            <person name="de Groot N.N."/>
        </authorList>
    </citation>
    <scope>NUCLEOTIDE SEQUENCE [LARGE SCALE GENOMIC DNA]</scope>
    <source>
        <strain evidence="2">KMM 9023,NRIC 0796,JCM 17311,KCTC 23692</strain>
    </source>
</reference>
<evidence type="ECO:0000313" key="2">
    <source>
        <dbReference type="Proteomes" id="UP000199302"/>
    </source>
</evidence>
<proteinExistence type="predicted"/>
<dbReference type="InterPro" id="IPR010836">
    <property type="entry name" value="SapC"/>
</dbReference>
<protein>
    <submittedName>
        <fullName evidence="1">SapC protein</fullName>
    </submittedName>
</protein>
<name>A0A1I6ECQ7_9RHOB</name>
<organism evidence="1 2">
    <name type="scientific">Poseidonocella sedimentorum</name>
    <dbReference type="NCBI Taxonomy" id="871652"/>
    <lineage>
        <taxon>Bacteria</taxon>
        <taxon>Pseudomonadati</taxon>
        <taxon>Pseudomonadota</taxon>
        <taxon>Alphaproteobacteria</taxon>
        <taxon>Rhodobacterales</taxon>
        <taxon>Roseobacteraceae</taxon>
        <taxon>Poseidonocella</taxon>
    </lineage>
</organism>
<accession>A0A1I6ECQ7</accession>
<evidence type="ECO:0000313" key="1">
    <source>
        <dbReference type="EMBL" id="SFR15485.1"/>
    </source>
</evidence>
<dbReference type="Proteomes" id="UP000199302">
    <property type="component" value="Unassembled WGS sequence"/>
</dbReference>
<gene>
    <name evidence="1" type="ORF">SAMN04515673_1105</name>
</gene>
<dbReference type="OrthoDB" id="9806524at2"/>
<dbReference type="RefSeq" id="WP_092081646.1">
    <property type="nucleotide sequence ID" value="NZ_FOYI01000010.1"/>
</dbReference>